<evidence type="ECO:0000256" key="2">
    <source>
        <dbReference type="ARBA" id="ARBA00022827"/>
    </source>
</evidence>
<comment type="caution">
    <text evidence="4">The sequence shown here is derived from an EMBL/GenBank/DDBJ whole genome shotgun (WGS) entry which is preliminary data.</text>
</comment>
<dbReference type="InterPro" id="IPR016169">
    <property type="entry name" value="FAD-bd_PCMH_sub2"/>
</dbReference>
<dbReference type="PANTHER" id="PTHR42973:SF54">
    <property type="entry name" value="FAD-BINDING PCMH-TYPE DOMAIN-CONTAINING PROTEIN"/>
    <property type="match status" value="1"/>
</dbReference>
<keyword evidence="1" id="KW-0285">Flavoprotein</keyword>
<evidence type="ECO:0000313" key="4">
    <source>
        <dbReference type="EMBL" id="KAK7943383.1"/>
    </source>
</evidence>
<protein>
    <submittedName>
        <fullName evidence="4">6-hydroxy-D-nicotine oxidase</fullName>
    </submittedName>
</protein>
<evidence type="ECO:0000256" key="1">
    <source>
        <dbReference type="ARBA" id="ARBA00022630"/>
    </source>
</evidence>
<organism evidence="4 5">
    <name type="scientific">Apiospora aurea</name>
    <dbReference type="NCBI Taxonomy" id="335848"/>
    <lineage>
        <taxon>Eukaryota</taxon>
        <taxon>Fungi</taxon>
        <taxon>Dikarya</taxon>
        <taxon>Ascomycota</taxon>
        <taxon>Pezizomycotina</taxon>
        <taxon>Sordariomycetes</taxon>
        <taxon>Xylariomycetidae</taxon>
        <taxon>Amphisphaeriales</taxon>
        <taxon>Apiosporaceae</taxon>
        <taxon>Apiospora</taxon>
    </lineage>
</organism>
<proteinExistence type="predicted"/>
<evidence type="ECO:0000313" key="5">
    <source>
        <dbReference type="Proteomes" id="UP001391051"/>
    </source>
</evidence>
<reference evidence="4 5" key="1">
    <citation type="submission" date="2023-01" db="EMBL/GenBank/DDBJ databases">
        <title>Analysis of 21 Apiospora genomes using comparative genomics revels a genus with tremendous synthesis potential of carbohydrate active enzymes and secondary metabolites.</title>
        <authorList>
            <person name="Sorensen T."/>
        </authorList>
    </citation>
    <scope>NUCLEOTIDE SEQUENCE [LARGE SCALE GENOMIC DNA]</scope>
    <source>
        <strain evidence="4 5">CBS 24483</strain>
    </source>
</reference>
<accession>A0ABR1Q059</accession>
<dbReference type="RefSeq" id="XP_066695414.1">
    <property type="nucleotide sequence ID" value="XM_066848718.1"/>
</dbReference>
<keyword evidence="2" id="KW-0274">FAD</keyword>
<dbReference type="InterPro" id="IPR050416">
    <property type="entry name" value="FAD-linked_Oxidoreductase"/>
</dbReference>
<sequence>MQSSYADRSGVCFSSTWPCDHTRKCRGSREHGRSETCVQEPRCVFQPKSASDVGTRIQILDNYQAKFAVRSGINAELYKDVYSLWLDQATAVHKPTGANQTFVIQHVSANVAQWGRDNGGNPLGLPLKNHQWWTTLVDWTDAEDDEAARSAAIATVANWGRLSQARGLDVGFRYMNDASLDQSPLSSYGEENIEKLKQVLLKYDPSQLFQNLQSNGFLLSRP</sequence>
<dbReference type="PANTHER" id="PTHR42973">
    <property type="entry name" value="BINDING OXIDOREDUCTASE, PUTATIVE (AFU_ORTHOLOGUE AFUA_1G17690)-RELATED"/>
    <property type="match status" value="1"/>
</dbReference>
<gene>
    <name evidence="4" type="ORF">PG986_012496</name>
</gene>
<dbReference type="Proteomes" id="UP001391051">
    <property type="component" value="Unassembled WGS sequence"/>
</dbReference>
<evidence type="ECO:0000256" key="3">
    <source>
        <dbReference type="ARBA" id="ARBA00023002"/>
    </source>
</evidence>
<dbReference type="GeneID" id="92081780"/>
<dbReference type="Gene3D" id="3.40.462.20">
    <property type="match status" value="1"/>
</dbReference>
<name>A0ABR1Q059_9PEZI</name>
<keyword evidence="3" id="KW-0560">Oxidoreductase</keyword>
<dbReference type="Gene3D" id="3.30.465.10">
    <property type="match status" value="1"/>
</dbReference>
<keyword evidence="5" id="KW-1185">Reference proteome</keyword>
<dbReference type="EMBL" id="JAQQWE010000008">
    <property type="protein sequence ID" value="KAK7943383.1"/>
    <property type="molecule type" value="Genomic_DNA"/>
</dbReference>